<proteinExistence type="predicted"/>
<feature type="compositionally biased region" description="Low complexity" evidence="1">
    <location>
        <begin position="46"/>
        <end position="55"/>
    </location>
</feature>
<reference evidence="2" key="1">
    <citation type="submission" date="2013-12" db="EMBL/GenBank/DDBJ databases">
        <title>A Varibaculum cambriense genome reconstructed from a premature infant gut community with otherwise low bacterial novelty that shifts toward anaerobic metabolism during the third week of life.</title>
        <authorList>
            <person name="Brown C.T."/>
            <person name="Sharon I."/>
            <person name="Thomas B.C."/>
            <person name="Castelle C.J."/>
            <person name="Morowitz M.J."/>
            <person name="Banfield J.F."/>
        </authorList>
    </citation>
    <scope>NUCLEOTIDE SEQUENCE</scope>
</reference>
<dbReference type="EMBL" id="AZMM01001300">
    <property type="protein sequence ID" value="ETJ44704.1"/>
    <property type="molecule type" value="Genomic_DNA"/>
</dbReference>
<evidence type="ECO:0000256" key="1">
    <source>
        <dbReference type="SAM" id="MobiDB-lite"/>
    </source>
</evidence>
<comment type="caution">
    <text evidence="2">The sequence shown here is derived from an EMBL/GenBank/DDBJ whole genome shotgun (WGS) entry which is preliminary data.</text>
</comment>
<feature type="region of interest" description="Disordered" evidence="1">
    <location>
        <begin position="26"/>
        <end position="99"/>
    </location>
</feature>
<protein>
    <submittedName>
        <fullName evidence="2">ABC superfamily ATP binding cassette transporter, permease protein</fullName>
    </submittedName>
</protein>
<name>W1YU35_9ZZZZ</name>
<gene>
    <name evidence="2" type="ORF">Q604_UNBC01300G0001</name>
</gene>
<accession>W1YU35</accession>
<dbReference type="AlphaFoldDB" id="W1YU35"/>
<organism evidence="2">
    <name type="scientific">human gut metagenome</name>
    <dbReference type="NCBI Taxonomy" id="408170"/>
    <lineage>
        <taxon>unclassified sequences</taxon>
        <taxon>metagenomes</taxon>
        <taxon>organismal metagenomes</taxon>
    </lineage>
</organism>
<evidence type="ECO:0000313" key="2">
    <source>
        <dbReference type="EMBL" id="ETJ44704.1"/>
    </source>
</evidence>
<feature type="compositionally biased region" description="Polar residues" evidence="1">
    <location>
        <begin position="28"/>
        <end position="44"/>
    </location>
</feature>
<feature type="non-terminal residue" evidence="2">
    <location>
        <position position="99"/>
    </location>
</feature>
<sequence>MRTLPFTGLLTAAALLATPILVAPTAHATPSETVSPTDYASGPTNAEASPSSPGAPDDPEHLPGEAGYGDLVPADLTVPAGSPGADPEATPGPDGRVPH</sequence>